<dbReference type="InterPro" id="IPR036005">
    <property type="entry name" value="Creatinase/aminopeptidase-like"/>
</dbReference>
<feature type="domain" description="Creatinase N-terminal" evidence="2">
    <location>
        <begin position="39"/>
        <end position="135"/>
    </location>
</feature>
<dbReference type="InterPro" id="IPR000994">
    <property type="entry name" value="Pept_M24"/>
</dbReference>
<dbReference type="Pfam" id="PF01321">
    <property type="entry name" value="Creatinase_N"/>
    <property type="match status" value="1"/>
</dbReference>
<dbReference type="SUPFAM" id="SSF55920">
    <property type="entry name" value="Creatinase/aminopeptidase"/>
    <property type="match status" value="1"/>
</dbReference>
<dbReference type="Pfam" id="PF00557">
    <property type="entry name" value="Peptidase_M24"/>
    <property type="match status" value="1"/>
</dbReference>
<evidence type="ECO:0000313" key="3">
    <source>
        <dbReference type="EMBL" id="SFS80237.1"/>
    </source>
</evidence>
<reference evidence="4" key="1">
    <citation type="submission" date="2016-10" db="EMBL/GenBank/DDBJ databases">
        <authorList>
            <person name="Varghese N."/>
            <person name="Submissions S."/>
        </authorList>
    </citation>
    <scope>NUCLEOTIDE SEQUENCE [LARGE SCALE GENOMIC DNA]</scope>
    <source>
        <strain evidence="4">DSM 22427</strain>
    </source>
</reference>
<name>A0A1I6STI9_9EURY</name>
<gene>
    <name evidence="3" type="ORF">SAMN04488556_2902</name>
</gene>
<sequence length="416" mass="45735">MAFLAKLIPSIEPYSRDRKKKRLRRIQEPATQAPGMEKLERLEDYLEDRDLDSIWFARPNSFAWLTGGSNVVDRSADAGVAAIGYDGDELTLLADNIEADRILTEECPDLEQTPEIERFPWYETDLADALAEYAGENAAADIDLPWFERVDSSALRQPLTEQDRERYRDLGAETAAAVESVCHELQSEDTEHEVASALRVALSAREIEAPVVLVGGSERAPTYRHYTPKREQLGDYALVSVTAERDGLHASCTRTVAFDPPEWLEGRHEAATRVETTALAATRECATSSVYSVETDSSETKTSAAAGAAGDVFEAIQHAYDAVGWDGEWQNHHQGGAAGFAGREWIATPDLEAAVRTPMAYAWNPTVQGAKSEGTVLVTDDGFEPLTTTGQWPTVTARAVDRDLELERPGILGIHD</sequence>
<evidence type="ECO:0000313" key="4">
    <source>
        <dbReference type="Proteomes" id="UP000199199"/>
    </source>
</evidence>
<dbReference type="InterPro" id="IPR000587">
    <property type="entry name" value="Creatinase_N"/>
</dbReference>
<dbReference type="GO" id="GO:0004177">
    <property type="term" value="F:aminopeptidase activity"/>
    <property type="evidence" value="ECO:0007669"/>
    <property type="project" value="UniProtKB-KW"/>
</dbReference>
<feature type="domain" description="Peptidase M24" evidence="1">
    <location>
        <begin position="166"/>
        <end position="286"/>
    </location>
</feature>
<protein>
    <submittedName>
        <fullName evidence="3">Xaa-Pro aminopeptidase</fullName>
    </submittedName>
</protein>
<dbReference type="AlphaFoldDB" id="A0A1I6STI9"/>
<evidence type="ECO:0000259" key="1">
    <source>
        <dbReference type="Pfam" id="PF00557"/>
    </source>
</evidence>
<dbReference type="InterPro" id="IPR050659">
    <property type="entry name" value="Peptidase_M24B"/>
</dbReference>
<keyword evidence="3" id="KW-0645">Protease</keyword>
<keyword evidence="4" id="KW-1185">Reference proteome</keyword>
<dbReference type="PANTHER" id="PTHR46112:SF2">
    <property type="entry name" value="XAA-PRO AMINOPEPTIDASE P-RELATED"/>
    <property type="match status" value="1"/>
</dbReference>
<proteinExistence type="predicted"/>
<organism evidence="3 4">
    <name type="scientific">Halostagnicola kamekurae</name>
    <dbReference type="NCBI Taxonomy" id="619731"/>
    <lineage>
        <taxon>Archaea</taxon>
        <taxon>Methanobacteriati</taxon>
        <taxon>Methanobacteriota</taxon>
        <taxon>Stenosarchaea group</taxon>
        <taxon>Halobacteria</taxon>
        <taxon>Halobacteriales</taxon>
        <taxon>Natrialbaceae</taxon>
        <taxon>Halostagnicola</taxon>
    </lineage>
</organism>
<evidence type="ECO:0000259" key="2">
    <source>
        <dbReference type="Pfam" id="PF01321"/>
    </source>
</evidence>
<dbReference type="InterPro" id="IPR029149">
    <property type="entry name" value="Creatin/AminoP/Spt16_N"/>
</dbReference>
<keyword evidence="3" id="KW-0031">Aminopeptidase</keyword>
<dbReference type="Gene3D" id="3.90.230.10">
    <property type="entry name" value="Creatinase/methionine aminopeptidase superfamily"/>
    <property type="match status" value="1"/>
</dbReference>
<keyword evidence="3" id="KW-0378">Hydrolase</keyword>
<dbReference type="SUPFAM" id="SSF53092">
    <property type="entry name" value="Creatinase/prolidase N-terminal domain"/>
    <property type="match status" value="1"/>
</dbReference>
<dbReference type="PANTHER" id="PTHR46112">
    <property type="entry name" value="AMINOPEPTIDASE"/>
    <property type="match status" value="1"/>
</dbReference>
<dbReference type="CDD" id="cd01066">
    <property type="entry name" value="APP_MetAP"/>
    <property type="match status" value="1"/>
</dbReference>
<accession>A0A1I6STI9</accession>
<dbReference type="Proteomes" id="UP000199199">
    <property type="component" value="Unassembled WGS sequence"/>
</dbReference>
<dbReference type="EMBL" id="FOZS01000002">
    <property type="protein sequence ID" value="SFS80237.1"/>
    <property type="molecule type" value="Genomic_DNA"/>
</dbReference>